<sequence>MKKIKHIIGGHYTSGSTTNTQAVYNPATGEQTGELVLGEAADVNAAVDAALEAFESWSNTAPAKRARLMFALHTVMNIRADEIAKTLSAEHGKTHDDALGEVTRALEVVEFAAGIPSHLNGNFSSNVGPGIDTHSERQALGVVAGITPFNFPSMVPLWMIPMAIACGNTFVLKPSERDPSSANLIFELLKEAG</sequence>
<dbReference type="SUPFAM" id="SSF53720">
    <property type="entry name" value="ALDH-like"/>
    <property type="match status" value="1"/>
</dbReference>
<dbReference type="Proteomes" id="UP000886042">
    <property type="component" value="Unassembled WGS sequence"/>
</dbReference>
<organism evidence="3">
    <name type="scientific">Hellea balneolensis</name>
    <dbReference type="NCBI Taxonomy" id="287478"/>
    <lineage>
        <taxon>Bacteria</taxon>
        <taxon>Pseudomonadati</taxon>
        <taxon>Pseudomonadota</taxon>
        <taxon>Alphaproteobacteria</taxon>
        <taxon>Maricaulales</taxon>
        <taxon>Robiginitomaculaceae</taxon>
        <taxon>Hellea</taxon>
    </lineage>
</organism>
<comment type="caution">
    <text evidence="3">The sequence shown here is derived from an EMBL/GenBank/DDBJ whole genome shotgun (WGS) entry which is preliminary data.</text>
</comment>
<dbReference type="GO" id="GO:0004491">
    <property type="term" value="F:methylmalonate-semialdehyde dehydrogenase (acylating, NAD) activity"/>
    <property type="evidence" value="ECO:0007669"/>
    <property type="project" value="InterPro"/>
</dbReference>
<dbReference type="EMBL" id="DRMN01000270">
    <property type="protein sequence ID" value="HFB55090.1"/>
    <property type="molecule type" value="Genomic_DNA"/>
</dbReference>
<gene>
    <name evidence="3" type="ORF">ENJ46_04120</name>
</gene>
<dbReference type="InterPro" id="IPR015590">
    <property type="entry name" value="Aldehyde_DH_dom"/>
</dbReference>
<dbReference type="AlphaFoldDB" id="A0A7C3FZG3"/>
<dbReference type="Gene3D" id="3.40.605.10">
    <property type="entry name" value="Aldehyde Dehydrogenase, Chain A, domain 1"/>
    <property type="match status" value="1"/>
</dbReference>
<evidence type="ECO:0000256" key="1">
    <source>
        <dbReference type="ARBA" id="ARBA00023002"/>
    </source>
</evidence>
<dbReference type="PANTHER" id="PTHR43866:SF4">
    <property type="entry name" value="MALONATE-SEMIALDEHYDE DEHYDROGENASE"/>
    <property type="match status" value="1"/>
</dbReference>
<feature type="non-terminal residue" evidence="3">
    <location>
        <position position="193"/>
    </location>
</feature>
<dbReference type="InterPro" id="IPR016161">
    <property type="entry name" value="Ald_DH/histidinol_DH"/>
</dbReference>
<proteinExistence type="predicted"/>
<feature type="domain" description="Aldehyde dehydrogenase" evidence="2">
    <location>
        <begin position="15"/>
        <end position="193"/>
    </location>
</feature>
<keyword evidence="1" id="KW-0560">Oxidoreductase</keyword>
<dbReference type="InterPro" id="IPR010061">
    <property type="entry name" value="MeMal-semiAld_DH"/>
</dbReference>
<dbReference type="GO" id="GO:0006574">
    <property type="term" value="P:L-valine catabolic process"/>
    <property type="evidence" value="ECO:0007669"/>
    <property type="project" value="TreeGrafter"/>
</dbReference>
<evidence type="ECO:0000259" key="2">
    <source>
        <dbReference type="Pfam" id="PF00171"/>
    </source>
</evidence>
<dbReference type="InterPro" id="IPR016162">
    <property type="entry name" value="Ald_DH_N"/>
</dbReference>
<accession>A0A7C3FZG3</accession>
<reference evidence="3" key="1">
    <citation type="journal article" date="2020" name="mSystems">
        <title>Genome- and Community-Level Interaction Insights into Carbon Utilization and Element Cycling Functions of Hydrothermarchaeota in Hydrothermal Sediment.</title>
        <authorList>
            <person name="Zhou Z."/>
            <person name="Liu Y."/>
            <person name="Xu W."/>
            <person name="Pan J."/>
            <person name="Luo Z.H."/>
            <person name="Li M."/>
        </authorList>
    </citation>
    <scope>NUCLEOTIDE SEQUENCE [LARGE SCALE GENOMIC DNA]</scope>
    <source>
        <strain evidence="3">HyVt-489</strain>
    </source>
</reference>
<dbReference type="GO" id="GO:0006210">
    <property type="term" value="P:thymine catabolic process"/>
    <property type="evidence" value="ECO:0007669"/>
    <property type="project" value="TreeGrafter"/>
</dbReference>
<evidence type="ECO:0000313" key="3">
    <source>
        <dbReference type="EMBL" id="HFB55090.1"/>
    </source>
</evidence>
<protein>
    <submittedName>
        <fullName evidence="3">Aldehyde dehydrogenase family protein</fullName>
    </submittedName>
</protein>
<dbReference type="Pfam" id="PF00171">
    <property type="entry name" value="Aldedh"/>
    <property type="match status" value="1"/>
</dbReference>
<name>A0A7C3FZG3_9PROT</name>
<dbReference type="PANTHER" id="PTHR43866">
    <property type="entry name" value="MALONATE-SEMIALDEHYDE DEHYDROGENASE"/>
    <property type="match status" value="1"/>
</dbReference>